<sequence>MSHFGRSGPPDIRDTFSLLVLNISFRTTADDLFPLFERYGKVVDVFIPRDRRTGDSRGFAFVRYKYADEAQKAIDRLDGRNVDGRNIMVQFAKYGPNAEPIQKEESKRGLRNHETGQEAVVQGQGTETEIIEGEVAAGAGVEKGMAVIETGTIVVGAEVEAEVRVQALTTKVVVEEEMMASTRAGVRAEARAGAGARVGAEAGVEAAHTIVLHLPGVVLALTRAHRHGGAPLLKSIPMEKIHLCHAVFLHHQSVQAPTAQAAMARTLRRLIEHNGSSNQPLSKLSVREMGCCLLVEWYCTGPTMVDDVLLLVFVIGVDMAMVQLMMRRCRYCIDADADAADSDHPDAVFIFVRKGSESDHEIPDGSHDWTIVLELEHGVEWQRCRRVYS</sequence>
<accession>A0A811QTU3</accession>
<protein>
    <recommendedName>
        <fullName evidence="8">RRM domain-containing protein</fullName>
    </recommendedName>
</protein>
<evidence type="ECO:0000313" key="9">
    <source>
        <dbReference type="EMBL" id="CAD6264473.1"/>
    </source>
</evidence>
<evidence type="ECO:0000256" key="7">
    <source>
        <dbReference type="SAM" id="MobiDB-lite"/>
    </source>
</evidence>
<dbReference type="SMART" id="SM00360">
    <property type="entry name" value="RRM"/>
    <property type="match status" value="1"/>
</dbReference>
<dbReference type="CDD" id="cd12311">
    <property type="entry name" value="RRM_SRSF2_SRSF8"/>
    <property type="match status" value="1"/>
</dbReference>
<feature type="region of interest" description="Disordered" evidence="7">
    <location>
        <begin position="98"/>
        <end position="117"/>
    </location>
</feature>
<name>A0A811QTU3_9POAL</name>
<evidence type="ECO:0000256" key="1">
    <source>
        <dbReference type="ARBA" id="ARBA00004123"/>
    </source>
</evidence>
<evidence type="ECO:0000256" key="5">
    <source>
        <dbReference type="ARBA" id="ARBA00023242"/>
    </source>
</evidence>
<dbReference type="PANTHER" id="PTHR48028:SF4">
    <property type="entry name" value="SC35-LIKE SPLICING FACTOR"/>
    <property type="match status" value="1"/>
</dbReference>
<dbReference type="PANTHER" id="PTHR48028">
    <property type="entry name" value="GLYCINE-RICH RNA-BINDING PROTEIN RZ1A"/>
    <property type="match status" value="1"/>
</dbReference>
<dbReference type="FunFam" id="3.30.70.330:FF:000192">
    <property type="entry name" value="Serine/arginine-rich splicing factor SC35"/>
    <property type="match status" value="1"/>
</dbReference>
<dbReference type="InterPro" id="IPR012677">
    <property type="entry name" value="Nucleotide-bd_a/b_plait_sf"/>
</dbReference>
<comment type="caution">
    <text evidence="9">The sequence shown here is derived from an EMBL/GenBank/DDBJ whole genome shotgun (WGS) entry which is preliminary data.</text>
</comment>
<dbReference type="InterPro" id="IPR000504">
    <property type="entry name" value="RRM_dom"/>
</dbReference>
<organism evidence="9 10">
    <name type="scientific">Miscanthus lutarioriparius</name>
    <dbReference type="NCBI Taxonomy" id="422564"/>
    <lineage>
        <taxon>Eukaryota</taxon>
        <taxon>Viridiplantae</taxon>
        <taxon>Streptophyta</taxon>
        <taxon>Embryophyta</taxon>
        <taxon>Tracheophyta</taxon>
        <taxon>Spermatophyta</taxon>
        <taxon>Magnoliopsida</taxon>
        <taxon>Liliopsida</taxon>
        <taxon>Poales</taxon>
        <taxon>Poaceae</taxon>
        <taxon>PACMAD clade</taxon>
        <taxon>Panicoideae</taxon>
        <taxon>Andropogonodae</taxon>
        <taxon>Andropogoneae</taxon>
        <taxon>Saccharinae</taxon>
        <taxon>Miscanthus</taxon>
    </lineage>
</organism>
<keyword evidence="4" id="KW-0508">mRNA splicing</keyword>
<dbReference type="InterPro" id="IPR051106">
    <property type="entry name" value="RNA-bind/splicing_reg"/>
</dbReference>
<dbReference type="Gene3D" id="3.30.70.330">
    <property type="match status" value="1"/>
</dbReference>
<evidence type="ECO:0000259" key="8">
    <source>
        <dbReference type="PROSITE" id="PS50102"/>
    </source>
</evidence>
<dbReference type="GO" id="GO:0003723">
    <property type="term" value="F:RNA binding"/>
    <property type="evidence" value="ECO:0007669"/>
    <property type="project" value="UniProtKB-UniRule"/>
</dbReference>
<gene>
    <name evidence="9" type="ORF">NCGR_LOCUS47778</name>
</gene>
<proteinExistence type="predicted"/>
<evidence type="ECO:0000256" key="3">
    <source>
        <dbReference type="ARBA" id="ARBA00022884"/>
    </source>
</evidence>
<feature type="compositionally biased region" description="Basic and acidic residues" evidence="7">
    <location>
        <begin position="101"/>
        <end position="116"/>
    </location>
</feature>
<dbReference type="PROSITE" id="PS50102">
    <property type="entry name" value="RRM"/>
    <property type="match status" value="1"/>
</dbReference>
<keyword evidence="5" id="KW-0539">Nucleus</keyword>
<dbReference type="OrthoDB" id="21467at2759"/>
<comment type="subcellular location">
    <subcellularLocation>
        <location evidence="1">Nucleus</location>
    </subcellularLocation>
</comment>
<dbReference type="GO" id="GO:0008380">
    <property type="term" value="P:RNA splicing"/>
    <property type="evidence" value="ECO:0007669"/>
    <property type="project" value="UniProtKB-KW"/>
</dbReference>
<evidence type="ECO:0000313" key="10">
    <source>
        <dbReference type="Proteomes" id="UP000604825"/>
    </source>
</evidence>
<keyword evidence="10" id="KW-1185">Reference proteome</keyword>
<evidence type="ECO:0000256" key="6">
    <source>
        <dbReference type="PROSITE-ProRule" id="PRU00176"/>
    </source>
</evidence>
<keyword evidence="3 6" id="KW-0694">RNA-binding</keyword>
<dbReference type="AlphaFoldDB" id="A0A811QTU3"/>
<dbReference type="InterPro" id="IPR035979">
    <property type="entry name" value="RBD_domain_sf"/>
</dbReference>
<dbReference type="GO" id="GO:0006397">
    <property type="term" value="P:mRNA processing"/>
    <property type="evidence" value="ECO:0007669"/>
    <property type="project" value="UniProtKB-KW"/>
</dbReference>
<dbReference type="Pfam" id="PF00076">
    <property type="entry name" value="RRM_1"/>
    <property type="match status" value="1"/>
</dbReference>
<feature type="domain" description="RRM" evidence="8">
    <location>
        <begin position="16"/>
        <end position="94"/>
    </location>
</feature>
<reference evidence="9" key="1">
    <citation type="submission" date="2020-10" db="EMBL/GenBank/DDBJ databases">
        <authorList>
            <person name="Han B."/>
            <person name="Lu T."/>
            <person name="Zhao Q."/>
            <person name="Huang X."/>
            <person name="Zhao Y."/>
        </authorList>
    </citation>
    <scope>NUCLEOTIDE SEQUENCE</scope>
</reference>
<dbReference type="Proteomes" id="UP000604825">
    <property type="component" value="Unassembled WGS sequence"/>
</dbReference>
<dbReference type="SUPFAM" id="SSF54928">
    <property type="entry name" value="RNA-binding domain, RBD"/>
    <property type="match status" value="1"/>
</dbReference>
<dbReference type="GO" id="GO:0005634">
    <property type="term" value="C:nucleus"/>
    <property type="evidence" value="ECO:0007669"/>
    <property type="project" value="UniProtKB-SubCell"/>
</dbReference>
<evidence type="ECO:0000256" key="2">
    <source>
        <dbReference type="ARBA" id="ARBA00022664"/>
    </source>
</evidence>
<keyword evidence="2" id="KW-0507">mRNA processing</keyword>
<dbReference type="EMBL" id="CAJGYO010000013">
    <property type="protein sequence ID" value="CAD6264473.1"/>
    <property type="molecule type" value="Genomic_DNA"/>
</dbReference>
<evidence type="ECO:0000256" key="4">
    <source>
        <dbReference type="ARBA" id="ARBA00023187"/>
    </source>
</evidence>